<keyword evidence="3" id="KW-1185">Reference proteome</keyword>
<organism evidence="2 3">
    <name type="scientific">Halobellus limi</name>
    <dbReference type="NCBI Taxonomy" id="699433"/>
    <lineage>
        <taxon>Archaea</taxon>
        <taxon>Methanobacteriati</taxon>
        <taxon>Methanobacteriota</taxon>
        <taxon>Stenosarchaea group</taxon>
        <taxon>Halobacteria</taxon>
        <taxon>Halobacteriales</taxon>
        <taxon>Haloferacaceae</taxon>
        <taxon>Halobellus</taxon>
    </lineage>
</organism>
<reference evidence="2 3" key="1">
    <citation type="submission" date="2016-10" db="EMBL/GenBank/DDBJ databases">
        <authorList>
            <person name="de Groot N.N."/>
        </authorList>
    </citation>
    <scope>NUCLEOTIDE SEQUENCE [LARGE SCALE GENOMIC DNA]</scope>
    <source>
        <strain evidence="2 3">CGMCC 1.10331</strain>
    </source>
</reference>
<sequence length="172" mass="16689">MHSGRSREARSRRRARRTAVAWIALVVLASVVDPAAVFGLVDPSPSASAGGAATGAPFGVDVFALSHVVGYGVLAWLVADGVGAGIEHDGGDVGTSPGSDGSDVESVAGSETAAGVQIAIAAVAVAAAVGLGVELLQAPLAARTASAADAVLNTVGATAGVGARGLLSRARR</sequence>
<proteinExistence type="predicted"/>
<gene>
    <name evidence="1" type="ORF">DV707_13010</name>
    <name evidence="2" type="ORF">SAMN04488133_3090</name>
</gene>
<dbReference type="EMBL" id="CP031311">
    <property type="protein sequence ID" value="QCC48505.1"/>
    <property type="molecule type" value="Genomic_DNA"/>
</dbReference>
<protein>
    <submittedName>
        <fullName evidence="2">Uncharacterized protein</fullName>
    </submittedName>
</protein>
<accession>A0A1H6C028</accession>
<evidence type="ECO:0000313" key="2">
    <source>
        <dbReference type="EMBL" id="SEG66262.1"/>
    </source>
</evidence>
<dbReference type="KEGG" id="hlm:DV707_13010"/>
<evidence type="ECO:0000313" key="4">
    <source>
        <dbReference type="Proteomes" id="UP000296733"/>
    </source>
</evidence>
<dbReference type="RefSeq" id="WP_103992743.1">
    <property type="nucleotide sequence ID" value="NZ_CP031311.1"/>
</dbReference>
<dbReference type="EMBL" id="FNVN01000006">
    <property type="protein sequence ID" value="SEG66262.1"/>
    <property type="molecule type" value="Genomic_DNA"/>
</dbReference>
<evidence type="ECO:0000313" key="1">
    <source>
        <dbReference type="EMBL" id="QCC48505.1"/>
    </source>
</evidence>
<evidence type="ECO:0000313" key="3">
    <source>
        <dbReference type="Proteomes" id="UP000236740"/>
    </source>
</evidence>
<reference evidence="1 4" key="2">
    <citation type="journal article" date="2019" name="Nat. Commun.">
        <title>A new type of DNA phosphorothioation-based antiviral system in archaea.</title>
        <authorList>
            <person name="Xiong L."/>
            <person name="Liu S."/>
            <person name="Chen S."/>
            <person name="Xiao Y."/>
            <person name="Zhu B."/>
            <person name="Gao Y."/>
            <person name="Zhang Y."/>
            <person name="Chen B."/>
            <person name="Luo J."/>
            <person name="Deng Z."/>
            <person name="Chen X."/>
            <person name="Wang L."/>
            <person name="Chen S."/>
        </authorList>
    </citation>
    <scope>NUCLEOTIDE SEQUENCE [LARGE SCALE GENOMIC DNA]</scope>
    <source>
        <strain evidence="1 4">CGMCC 1.10331</strain>
    </source>
</reference>
<dbReference type="OrthoDB" id="308428at2157"/>
<dbReference type="Proteomes" id="UP000296733">
    <property type="component" value="Chromosome"/>
</dbReference>
<dbReference type="Proteomes" id="UP000236740">
    <property type="component" value="Unassembled WGS sequence"/>
</dbReference>
<dbReference type="GeneID" id="39859029"/>
<dbReference type="AlphaFoldDB" id="A0A1H6C028"/>
<name>A0A1H6C028_9EURY</name>